<proteinExistence type="predicted"/>
<dbReference type="Proteomes" id="UP000004846">
    <property type="component" value="Unassembled WGS sequence"/>
</dbReference>
<accession>A0A125W9V2</accession>
<name>A0A125W9V2_ENTFL</name>
<dbReference type="EMBL" id="AEBR01000005">
    <property type="protein sequence ID" value="EFM84100.1"/>
    <property type="molecule type" value="Genomic_DNA"/>
</dbReference>
<evidence type="ECO:0000313" key="1">
    <source>
        <dbReference type="EMBL" id="EFM84100.1"/>
    </source>
</evidence>
<sequence length="108" mass="12230">MNKITINKMVSKKLTGARKLHCLGVLFLAVTLSSSAERLQAAAVSKEEQSLRQPLIRKNIVTEKSEYLVEANQSIWELAQDAQKPLNQFMKENQLRSSYIKKGTQLVK</sequence>
<dbReference type="RefSeq" id="WP_002364740.1">
    <property type="nucleotide sequence ID" value="NZ_GL454411.1"/>
</dbReference>
<gene>
    <name evidence="1" type="ORF">HMPREF9498_00075</name>
</gene>
<dbReference type="HOGENOM" id="CLU_2301445_0_0_9"/>
<dbReference type="AlphaFoldDB" id="A0A125W9V2"/>
<organism evidence="1 2">
    <name type="scientific">Enterococcus faecalis TX4248</name>
    <dbReference type="NCBI Taxonomy" id="749495"/>
    <lineage>
        <taxon>Bacteria</taxon>
        <taxon>Bacillati</taxon>
        <taxon>Bacillota</taxon>
        <taxon>Bacilli</taxon>
        <taxon>Lactobacillales</taxon>
        <taxon>Enterococcaceae</taxon>
        <taxon>Enterococcus</taxon>
    </lineage>
</organism>
<comment type="caution">
    <text evidence="1">The sequence shown here is derived from an EMBL/GenBank/DDBJ whole genome shotgun (WGS) entry which is preliminary data.</text>
</comment>
<dbReference type="GeneID" id="87205767"/>
<reference evidence="1 2" key="1">
    <citation type="submission" date="2010-07" db="EMBL/GenBank/DDBJ databases">
        <authorList>
            <person name="Sid Ahmed O."/>
        </authorList>
    </citation>
    <scope>NUCLEOTIDE SEQUENCE [LARGE SCALE GENOMIC DNA]</scope>
    <source>
        <strain evidence="1 2">TX4248</strain>
    </source>
</reference>
<protein>
    <submittedName>
        <fullName evidence="1">Uncharacterized protein</fullName>
    </submittedName>
</protein>
<evidence type="ECO:0000313" key="2">
    <source>
        <dbReference type="Proteomes" id="UP000004846"/>
    </source>
</evidence>